<dbReference type="InterPro" id="IPR036600">
    <property type="entry name" value="PAH_sf"/>
</dbReference>
<dbReference type="PANTHER" id="PTHR12346">
    <property type="entry name" value="SIN3B-RELATED"/>
    <property type="match status" value="1"/>
</dbReference>
<dbReference type="GO" id="GO:0000785">
    <property type="term" value="C:chromatin"/>
    <property type="evidence" value="ECO:0007669"/>
    <property type="project" value="TreeGrafter"/>
</dbReference>
<feature type="transmembrane region" description="Helical" evidence="3">
    <location>
        <begin position="161"/>
        <end position="180"/>
    </location>
</feature>
<name>A0A9J5WYE9_SOLCO</name>
<comment type="subcellular location">
    <subcellularLocation>
        <location evidence="1">Nucleus</location>
    </subcellularLocation>
</comment>
<dbReference type="GO" id="GO:0003714">
    <property type="term" value="F:transcription corepressor activity"/>
    <property type="evidence" value="ECO:0007669"/>
    <property type="project" value="InterPro"/>
</dbReference>
<evidence type="ECO:0000313" key="5">
    <source>
        <dbReference type="Proteomes" id="UP000824120"/>
    </source>
</evidence>
<evidence type="ECO:0000256" key="2">
    <source>
        <dbReference type="ARBA" id="ARBA00023242"/>
    </source>
</evidence>
<dbReference type="EMBL" id="JACXVP010000010">
    <property type="protein sequence ID" value="KAG5580269.1"/>
    <property type="molecule type" value="Genomic_DNA"/>
</dbReference>
<accession>A0A9J5WYE9</accession>
<dbReference type="InterPro" id="IPR003822">
    <property type="entry name" value="PAH"/>
</dbReference>
<dbReference type="GO" id="GO:0000122">
    <property type="term" value="P:negative regulation of transcription by RNA polymerase II"/>
    <property type="evidence" value="ECO:0007669"/>
    <property type="project" value="TreeGrafter"/>
</dbReference>
<proteinExistence type="predicted"/>
<dbReference type="AlphaFoldDB" id="A0A9J5WYE9"/>
<dbReference type="SUPFAM" id="SSF47762">
    <property type="entry name" value="PAH2 domain"/>
    <property type="match status" value="1"/>
</dbReference>
<evidence type="ECO:0000256" key="3">
    <source>
        <dbReference type="SAM" id="Phobius"/>
    </source>
</evidence>
<comment type="caution">
    <text evidence="4">The sequence shown here is derived from an EMBL/GenBank/DDBJ whole genome shotgun (WGS) entry which is preliminary data.</text>
</comment>
<dbReference type="Proteomes" id="UP000824120">
    <property type="component" value="Chromosome 10"/>
</dbReference>
<dbReference type="GO" id="GO:0000118">
    <property type="term" value="C:histone deacetylase complex"/>
    <property type="evidence" value="ECO:0007669"/>
    <property type="project" value="TreeGrafter"/>
</dbReference>
<dbReference type="OrthoDB" id="1305865at2759"/>
<protein>
    <submittedName>
        <fullName evidence="4">Uncharacterized protein</fullName>
    </submittedName>
</protein>
<evidence type="ECO:0000313" key="4">
    <source>
        <dbReference type="EMBL" id="KAG5580269.1"/>
    </source>
</evidence>
<evidence type="ECO:0000256" key="1">
    <source>
        <dbReference type="ARBA" id="ARBA00004123"/>
    </source>
</evidence>
<reference evidence="4 5" key="1">
    <citation type="submission" date="2020-09" db="EMBL/GenBank/DDBJ databases">
        <title>De no assembly of potato wild relative species, Solanum commersonii.</title>
        <authorList>
            <person name="Cho K."/>
        </authorList>
    </citation>
    <scope>NUCLEOTIDE SEQUENCE [LARGE SCALE GENOMIC DNA]</scope>
    <source>
        <strain evidence="4">LZ3.2</strain>
        <tissue evidence="4">Leaf</tissue>
    </source>
</reference>
<keyword evidence="3" id="KW-1133">Transmembrane helix</keyword>
<sequence>MSLNILYIIDLVGVIERVRELLKGYPSLLLVFNAYVPNGYEIMLNDEEKASSKKATNNEEECNLVKNIKVAVLFNYYSDLLYEFTEFLKDSVTPNQLSSLLLVLNPLLPCGYDIIPNDEVKFPLKKSIHFEQKHLVNNHEYKSFQDIKNKCRTEHKDVKEVYHETVFMILFVTTIFLYLLDEFSRILPNFVTTNPLYNLDGEKN</sequence>
<dbReference type="PANTHER" id="PTHR12346:SF36">
    <property type="entry name" value="PAIRED AMPHIPATHIC HELIX PROTEIN SIN3-LIKE 2"/>
    <property type="match status" value="1"/>
</dbReference>
<gene>
    <name evidence="4" type="ORF">H5410_050896</name>
</gene>
<keyword evidence="3" id="KW-0812">Transmembrane</keyword>
<organism evidence="4 5">
    <name type="scientific">Solanum commersonii</name>
    <name type="common">Commerson's wild potato</name>
    <name type="synonym">Commerson's nightshade</name>
    <dbReference type="NCBI Taxonomy" id="4109"/>
    <lineage>
        <taxon>Eukaryota</taxon>
        <taxon>Viridiplantae</taxon>
        <taxon>Streptophyta</taxon>
        <taxon>Embryophyta</taxon>
        <taxon>Tracheophyta</taxon>
        <taxon>Spermatophyta</taxon>
        <taxon>Magnoliopsida</taxon>
        <taxon>eudicotyledons</taxon>
        <taxon>Gunneridae</taxon>
        <taxon>Pentapetalae</taxon>
        <taxon>asterids</taxon>
        <taxon>lamiids</taxon>
        <taxon>Solanales</taxon>
        <taxon>Solanaceae</taxon>
        <taxon>Solanoideae</taxon>
        <taxon>Solaneae</taxon>
        <taxon>Solanum</taxon>
    </lineage>
</organism>
<keyword evidence="3" id="KW-0472">Membrane</keyword>
<dbReference type="InterPro" id="IPR039774">
    <property type="entry name" value="Sin3-like"/>
</dbReference>
<keyword evidence="2" id="KW-0539">Nucleus</keyword>
<dbReference type="Pfam" id="PF02671">
    <property type="entry name" value="PAH"/>
    <property type="match status" value="1"/>
</dbReference>
<keyword evidence="5" id="KW-1185">Reference proteome</keyword>